<dbReference type="PANTHER" id="PTHR45138:SF9">
    <property type="entry name" value="DIGUANYLATE CYCLASE DGCM-RELATED"/>
    <property type="match status" value="1"/>
</dbReference>
<feature type="transmembrane region" description="Helical" evidence="3">
    <location>
        <begin position="6"/>
        <end position="25"/>
    </location>
</feature>
<dbReference type="GO" id="GO:0005886">
    <property type="term" value="C:plasma membrane"/>
    <property type="evidence" value="ECO:0007669"/>
    <property type="project" value="TreeGrafter"/>
</dbReference>
<gene>
    <name evidence="5" type="ORF">JM93_01238</name>
</gene>
<dbReference type="SMART" id="SM00267">
    <property type="entry name" value="GGDEF"/>
    <property type="match status" value="1"/>
</dbReference>
<evidence type="ECO:0000313" key="5">
    <source>
        <dbReference type="EMBL" id="TWI90259.1"/>
    </source>
</evidence>
<evidence type="ECO:0000256" key="3">
    <source>
        <dbReference type="SAM" id="Phobius"/>
    </source>
</evidence>
<dbReference type="Gene3D" id="3.30.70.270">
    <property type="match status" value="1"/>
</dbReference>
<dbReference type="RefSeq" id="WP_170230552.1">
    <property type="nucleotide sequence ID" value="NZ_SMLY01000086.1"/>
</dbReference>
<dbReference type="InterPro" id="IPR043128">
    <property type="entry name" value="Rev_trsase/Diguanyl_cyclase"/>
</dbReference>
<keyword evidence="3" id="KW-0812">Transmembrane</keyword>
<feature type="transmembrane region" description="Helical" evidence="3">
    <location>
        <begin position="116"/>
        <end position="137"/>
    </location>
</feature>
<dbReference type="EMBL" id="VLLF01000002">
    <property type="protein sequence ID" value="TWI90259.1"/>
    <property type="molecule type" value="Genomic_DNA"/>
</dbReference>
<dbReference type="AlphaFoldDB" id="A0A562T9G4"/>
<dbReference type="CDD" id="cd01949">
    <property type="entry name" value="GGDEF"/>
    <property type="match status" value="1"/>
</dbReference>
<dbReference type="InterPro" id="IPR000160">
    <property type="entry name" value="GGDEF_dom"/>
</dbReference>
<dbReference type="GO" id="GO:0043709">
    <property type="term" value="P:cell adhesion involved in single-species biofilm formation"/>
    <property type="evidence" value="ECO:0007669"/>
    <property type="project" value="TreeGrafter"/>
</dbReference>
<keyword evidence="3" id="KW-1133">Transmembrane helix</keyword>
<evidence type="ECO:0000313" key="6">
    <source>
        <dbReference type="Proteomes" id="UP000320593"/>
    </source>
</evidence>
<accession>A0A562T9G4</accession>
<organism evidence="5 6">
    <name type="scientific">Roseibium hamelinense</name>
    <dbReference type="NCBI Taxonomy" id="150831"/>
    <lineage>
        <taxon>Bacteria</taxon>
        <taxon>Pseudomonadati</taxon>
        <taxon>Pseudomonadota</taxon>
        <taxon>Alphaproteobacteria</taxon>
        <taxon>Hyphomicrobiales</taxon>
        <taxon>Stappiaceae</taxon>
        <taxon>Roseibium</taxon>
    </lineage>
</organism>
<evidence type="ECO:0000256" key="1">
    <source>
        <dbReference type="ARBA" id="ARBA00012528"/>
    </source>
</evidence>
<proteinExistence type="predicted"/>
<dbReference type="SUPFAM" id="SSF55073">
    <property type="entry name" value="Nucleotide cyclase"/>
    <property type="match status" value="1"/>
</dbReference>
<dbReference type="EC" id="2.7.7.65" evidence="1"/>
<evidence type="ECO:0000259" key="4">
    <source>
        <dbReference type="PROSITE" id="PS50887"/>
    </source>
</evidence>
<name>A0A562T9G4_9HYPH</name>
<dbReference type="PROSITE" id="PS50887">
    <property type="entry name" value="GGDEF"/>
    <property type="match status" value="1"/>
</dbReference>
<feature type="transmembrane region" description="Helical" evidence="3">
    <location>
        <begin position="183"/>
        <end position="206"/>
    </location>
</feature>
<feature type="transmembrane region" description="Helical" evidence="3">
    <location>
        <begin position="59"/>
        <end position="80"/>
    </location>
</feature>
<dbReference type="NCBIfam" id="TIGR00254">
    <property type="entry name" value="GGDEF"/>
    <property type="match status" value="1"/>
</dbReference>
<feature type="transmembrane region" description="Helical" evidence="3">
    <location>
        <begin position="92"/>
        <end position="110"/>
    </location>
</feature>
<feature type="transmembrane region" description="Helical" evidence="3">
    <location>
        <begin position="37"/>
        <end position="53"/>
    </location>
</feature>
<dbReference type="InterPro" id="IPR029787">
    <property type="entry name" value="Nucleotide_cyclase"/>
</dbReference>
<dbReference type="GO" id="GO:0052621">
    <property type="term" value="F:diguanylate cyclase activity"/>
    <property type="evidence" value="ECO:0007669"/>
    <property type="project" value="UniProtKB-EC"/>
</dbReference>
<feature type="transmembrane region" description="Helical" evidence="3">
    <location>
        <begin position="144"/>
        <end position="163"/>
    </location>
</feature>
<comment type="catalytic activity">
    <reaction evidence="2">
        <text>2 GTP = 3',3'-c-di-GMP + 2 diphosphate</text>
        <dbReference type="Rhea" id="RHEA:24898"/>
        <dbReference type="ChEBI" id="CHEBI:33019"/>
        <dbReference type="ChEBI" id="CHEBI:37565"/>
        <dbReference type="ChEBI" id="CHEBI:58805"/>
        <dbReference type="EC" id="2.7.7.65"/>
    </reaction>
</comment>
<dbReference type="Pfam" id="PF00990">
    <property type="entry name" value="GGDEF"/>
    <property type="match status" value="1"/>
</dbReference>
<keyword evidence="3" id="KW-0472">Membrane</keyword>
<dbReference type="GO" id="GO:1902201">
    <property type="term" value="P:negative regulation of bacterial-type flagellum-dependent cell motility"/>
    <property type="evidence" value="ECO:0007669"/>
    <property type="project" value="TreeGrafter"/>
</dbReference>
<keyword evidence="6" id="KW-1185">Reference proteome</keyword>
<dbReference type="InterPro" id="IPR050469">
    <property type="entry name" value="Diguanylate_Cyclase"/>
</dbReference>
<dbReference type="FunFam" id="3.30.70.270:FF:000001">
    <property type="entry name" value="Diguanylate cyclase domain protein"/>
    <property type="match status" value="1"/>
</dbReference>
<reference evidence="5 6" key="1">
    <citation type="submission" date="2019-07" db="EMBL/GenBank/DDBJ databases">
        <title>Genomic Encyclopedia of Archaeal and Bacterial Type Strains, Phase II (KMG-II): from individual species to whole genera.</title>
        <authorList>
            <person name="Goeker M."/>
        </authorList>
    </citation>
    <scope>NUCLEOTIDE SEQUENCE [LARGE SCALE GENOMIC DNA]</scope>
    <source>
        <strain evidence="5 6">ATCC BAA-252</strain>
    </source>
</reference>
<comment type="caution">
    <text evidence="5">The sequence shown here is derived from an EMBL/GenBank/DDBJ whole genome shotgun (WGS) entry which is preliminary data.</text>
</comment>
<sequence>MDIPTLYAANLVVLFIFASCFAALARRIANAPYWRSWATANLLLAAALIAYSLEARLPLSSIYILPNFLLMLGFAYHVHAARQICGSSYDGSVFWGPLAALAVATLPAMVLGDYRLVYLGTNMLVTGLAVNAMWTYLHAGRQGLISAYGMLGAFSLMAIEGLIRTVHGLVLDPSADAGLRSNIVLTTHLFTSLVFSALTGACALCLSFEQKAHDYRDASRRDPLTGIFNRREFERQLARLVAAQDYPFAVVQFDIDHFKSVNDRYGHVIGDRILEEFAELIETHLRDHDCFARLGGEEFAVLMPNVSEANAIKIAERLRSLVSGHIFDFADEDLRITVSAGVFHGTGANRTPDGIMKAVDECLYRSKNAGRNRVSVSRPHTSAEEAAA</sequence>
<feature type="domain" description="GGDEF" evidence="4">
    <location>
        <begin position="246"/>
        <end position="379"/>
    </location>
</feature>
<dbReference type="PANTHER" id="PTHR45138">
    <property type="entry name" value="REGULATORY COMPONENTS OF SENSORY TRANSDUCTION SYSTEM"/>
    <property type="match status" value="1"/>
</dbReference>
<evidence type="ECO:0000256" key="2">
    <source>
        <dbReference type="ARBA" id="ARBA00034247"/>
    </source>
</evidence>
<protein>
    <recommendedName>
        <fullName evidence="1">diguanylate cyclase</fullName>
        <ecNumber evidence="1">2.7.7.65</ecNumber>
    </recommendedName>
</protein>
<dbReference type="Proteomes" id="UP000320593">
    <property type="component" value="Unassembled WGS sequence"/>
</dbReference>